<protein>
    <recommendedName>
        <fullName evidence="4">Intein C-terminal splicing domain-containing protein</fullName>
    </recommendedName>
</protein>
<dbReference type="InterPro" id="IPR030934">
    <property type="entry name" value="Intein_C"/>
</dbReference>
<dbReference type="EMBL" id="JACHMO010000001">
    <property type="protein sequence ID" value="MBB5800239.1"/>
    <property type="molecule type" value="Genomic_DNA"/>
</dbReference>
<feature type="compositionally biased region" description="Basic and acidic residues" evidence="1">
    <location>
        <begin position="50"/>
        <end position="67"/>
    </location>
</feature>
<dbReference type="PROSITE" id="PS50818">
    <property type="entry name" value="INTEIN_C_TER"/>
    <property type="match status" value="1"/>
</dbReference>
<evidence type="ECO:0000313" key="3">
    <source>
        <dbReference type="Proteomes" id="UP000552097"/>
    </source>
</evidence>
<dbReference type="InterPro" id="IPR036844">
    <property type="entry name" value="Hint_dom_sf"/>
</dbReference>
<dbReference type="Gene3D" id="2.170.16.10">
    <property type="entry name" value="Hedgehog/Intein (Hint) domain"/>
    <property type="match status" value="1"/>
</dbReference>
<gene>
    <name evidence="2" type="ORF">F4560_000007</name>
</gene>
<comment type="caution">
    <text evidence="2">The sequence shown here is derived from an EMBL/GenBank/DDBJ whole genome shotgun (WGS) entry which is preliminary data.</text>
</comment>
<dbReference type="NCBIfam" id="TIGR01443">
    <property type="entry name" value="intein_Cterm"/>
    <property type="match status" value="1"/>
</dbReference>
<dbReference type="AlphaFoldDB" id="A0A7W9HDE7"/>
<evidence type="ECO:0000256" key="1">
    <source>
        <dbReference type="SAM" id="MobiDB-lite"/>
    </source>
</evidence>
<evidence type="ECO:0000313" key="2">
    <source>
        <dbReference type="EMBL" id="MBB5800239.1"/>
    </source>
</evidence>
<reference evidence="2 3" key="1">
    <citation type="submission" date="2020-08" db="EMBL/GenBank/DDBJ databases">
        <title>Sequencing the genomes of 1000 actinobacteria strains.</title>
        <authorList>
            <person name="Klenk H.-P."/>
        </authorList>
    </citation>
    <scope>NUCLEOTIDE SEQUENCE [LARGE SCALE GENOMIC DNA]</scope>
    <source>
        <strain evidence="2 3">DSM 45486</strain>
    </source>
</reference>
<accession>A0A7W9HDE7</accession>
<dbReference type="RefSeq" id="WP_184914431.1">
    <property type="nucleotide sequence ID" value="NZ_JACHMO010000001.1"/>
</dbReference>
<keyword evidence="3" id="KW-1185">Reference proteome</keyword>
<feature type="region of interest" description="Disordered" evidence="1">
    <location>
        <begin position="43"/>
        <end position="67"/>
    </location>
</feature>
<name>A0A7W9HDE7_9PSEU</name>
<proteinExistence type="predicted"/>
<sequence length="128" mass="13828">MPTVTAVDRYTHFEPVYDLTIDGVHTYYVLAGHAPVLVHNCGPGGAPRTSDGKYAKRDGEPGRHGAGHEQEVWDLLEGEGYDVIRGEVRVQGGWSGGVRIYDGAIQTPNGLIGVEAKTDGRIRTSQRA</sequence>
<evidence type="ECO:0008006" key="4">
    <source>
        <dbReference type="Google" id="ProtNLM"/>
    </source>
</evidence>
<dbReference type="SUPFAM" id="SSF51294">
    <property type="entry name" value="Hedgehog/intein (Hint) domain"/>
    <property type="match status" value="1"/>
</dbReference>
<dbReference type="Proteomes" id="UP000552097">
    <property type="component" value="Unassembled WGS sequence"/>
</dbReference>
<organism evidence="2 3">
    <name type="scientific">Saccharothrix ecbatanensis</name>
    <dbReference type="NCBI Taxonomy" id="1105145"/>
    <lineage>
        <taxon>Bacteria</taxon>
        <taxon>Bacillati</taxon>
        <taxon>Actinomycetota</taxon>
        <taxon>Actinomycetes</taxon>
        <taxon>Pseudonocardiales</taxon>
        <taxon>Pseudonocardiaceae</taxon>
        <taxon>Saccharothrix</taxon>
    </lineage>
</organism>